<protein>
    <recommendedName>
        <fullName evidence="4">DUF4386 domain-containing protein</fullName>
    </recommendedName>
</protein>
<evidence type="ECO:0000313" key="3">
    <source>
        <dbReference type="Proteomes" id="UP001174839"/>
    </source>
</evidence>
<accession>A0ABT7WIB1</accession>
<keyword evidence="1" id="KW-0812">Transmembrane</keyword>
<gene>
    <name evidence="2" type="ORF">QU605_14370</name>
</gene>
<feature type="transmembrane region" description="Helical" evidence="1">
    <location>
        <begin position="38"/>
        <end position="61"/>
    </location>
</feature>
<name>A0ABT7WIB1_9FLAO</name>
<feature type="transmembrane region" description="Helical" evidence="1">
    <location>
        <begin position="157"/>
        <end position="177"/>
    </location>
</feature>
<dbReference type="RefSeq" id="WP_289726023.1">
    <property type="nucleotide sequence ID" value="NZ_JAUDUY010000012.1"/>
</dbReference>
<keyword evidence="1" id="KW-0472">Membrane</keyword>
<keyword evidence="3" id="KW-1185">Reference proteome</keyword>
<feature type="transmembrane region" description="Helical" evidence="1">
    <location>
        <begin position="131"/>
        <end position="150"/>
    </location>
</feature>
<evidence type="ECO:0000313" key="2">
    <source>
        <dbReference type="EMBL" id="MDM9632659.1"/>
    </source>
</evidence>
<dbReference type="Proteomes" id="UP001174839">
    <property type="component" value="Unassembled WGS sequence"/>
</dbReference>
<dbReference type="EMBL" id="JAUDUY010000012">
    <property type="protein sequence ID" value="MDM9632659.1"/>
    <property type="molecule type" value="Genomic_DNA"/>
</dbReference>
<reference evidence="2" key="1">
    <citation type="submission" date="2023-06" db="EMBL/GenBank/DDBJ databases">
        <title>Robiginitalea aurantiacus sp. nov. and Algoriphagus sediminis sp. nov., isolated from coastal sediment.</title>
        <authorList>
            <person name="Zhou Z.Y."/>
            <person name="An J."/>
            <person name="Jia Y.W."/>
            <person name="Du Z.J."/>
        </authorList>
    </citation>
    <scope>NUCLEOTIDE SEQUENCE</scope>
    <source>
        <strain evidence="2">M39</strain>
    </source>
</reference>
<organism evidence="2 3">
    <name type="scientific">Robiginitalea aurantiaca</name>
    <dbReference type="NCBI Taxonomy" id="3056915"/>
    <lineage>
        <taxon>Bacteria</taxon>
        <taxon>Pseudomonadati</taxon>
        <taxon>Bacteroidota</taxon>
        <taxon>Flavobacteriia</taxon>
        <taxon>Flavobacteriales</taxon>
        <taxon>Flavobacteriaceae</taxon>
        <taxon>Robiginitalea</taxon>
    </lineage>
</organism>
<comment type="caution">
    <text evidence="2">The sequence shown here is derived from an EMBL/GenBank/DDBJ whole genome shotgun (WGS) entry which is preliminary data.</text>
</comment>
<feature type="transmembrane region" description="Helical" evidence="1">
    <location>
        <begin position="189"/>
        <end position="208"/>
    </location>
</feature>
<sequence length="215" mass="23616">MTSQGSSSKQLQWIGGIAGILSIIFYFSVAVFSFMPDALALSLAFSFPLLWIIAFMGLYQFLKEESHTASLEIGYIFGIIGGALACTLLVVQQANFIWHEQAMASAASEEAKTLLRATFRGANRVQAGMDVAFDIFITVSWFLYAINVAWNSHFPKILGWIGCLLTIGLLTLNMITFPTAPAEAGLFDLGPFLGIWTLVLFIWLTVILSRKDNTA</sequence>
<evidence type="ECO:0008006" key="4">
    <source>
        <dbReference type="Google" id="ProtNLM"/>
    </source>
</evidence>
<evidence type="ECO:0000256" key="1">
    <source>
        <dbReference type="SAM" id="Phobius"/>
    </source>
</evidence>
<keyword evidence="1" id="KW-1133">Transmembrane helix</keyword>
<proteinExistence type="predicted"/>
<feature type="transmembrane region" description="Helical" evidence="1">
    <location>
        <begin position="12"/>
        <end position="32"/>
    </location>
</feature>
<feature type="transmembrane region" description="Helical" evidence="1">
    <location>
        <begin position="73"/>
        <end position="91"/>
    </location>
</feature>